<dbReference type="EMBL" id="CP133615">
    <property type="protein sequence ID" value="WMV25126.1"/>
    <property type="molecule type" value="Genomic_DNA"/>
</dbReference>
<gene>
    <name evidence="1" type="ORF">MTR67_018511</name>
</gene>
<reference evidence="1" key="1">
    <citation type="submission" date="2023-08" db="EMBL/GenBank/DDBJ databases">
        <title>A de novo genome assembly of Solanum verrucosum Schlechtendal, a Mexican diploid species geographically isolated from the other diploid A-genome species in potato relatives.</title>
        <authorList>
            <person name="Hosaka K."/>
        </authorList>
    </citation>
    <scope>NUCLEOTIDE SEQUENCE</scope>
    <source>
        <tissue evidence="1">Young leaves</tissue>
    </source>
</reference>
<dbReference type="AlphaFoldDB" id="A0AAF0QKT5"/>
<dbReference type="PANTHER" id="PTHR46148:SF56">
    <property type="entry name" value="RETROTRANSPOSON PROTEIN"/>
    <property type="match status" value="1"/>
</dbReference>
<evidence type="ECO:0000313" key="2">
    <source>
        <dbReference type="Proteomes" id="UP001234989"/>
    </source>
</evidence>
<name>A0AAF0QKT5_SOLVR</name>
<dbReference type="Proteomes" id="UP001234989">
    <property type="component" value="Chromosome 4"/>
</dbReference>
<evidence type="ECO:0008006" key="3">
    <source>
        <dbReference type="Google" id="ProtNLM"/>
    </source>
</evidence>
<dbReference type="PANTHER" id="PTHR46148">
    <property type="entry name" value="CHROMO DOMAIN-CONTAINING PROTEIN"/>
    <property type="match status" value="1"/>
</dbReference>
<sequence length="172" mass="20065">MVADIRSRMSSFIVGLPRLLDKESKVAMLKGYMSIARLIIHVQQVEKNQLKDREEFENKRAKTSGDPVEILDLQVRKLRTKEVASVKVVWRNQFVEEATWEADEDMKKTYPHLFGIRRSSKLRVFGQRTQEEKIGKRAKFVVLEGLTCGFRQELIPNEVEIEEFLEVKMLSP</sequence>
<proteinExistence type="predicted"/>
<accession>A0AAF0QKT5</accession>
<organism evidence="1 2">
    <name type="scientific">Solanum verrucosum</name>
    <dbReference type="NCBI Taxonomy" id="315347"/>
    <lineage>
        <taxon>Eukaryota</taxon>
        <taxon>Viridiplantae</taxon>
        <taxon>Streptophyta</taxon>
        <taxon>Embryophyta</taxon>
        <taxon>Tracheophyta</taxon>
        <taxon>Spermatophyta</taxon>
        <taxon>Magnoliopsida</taxon>
        <taxon>eudicotyledons</taxon>
        <taxon>Gunneridae</taxon>
        <taxon>Pentapetalae</taxon>
        <taxon>asterids</taxon>
        <taxon>lamiids</taxon>
        <taxon>Solanales</taxon>
        <taxon>Solanaceae</taxon>
        <taxon>Solanoideae</taxon>
        <taxon>Solaneae</taxon>
        <taxon>Solanum</taxon>
    </lineage>
</organism>
<evidence type="ECO:0000313" key="1">
    <source>
        <dbReference type="EMBL" id="WMV25126.1"/>
    </source>
</evidence>
<keyword evidence="2" id="KW-1185">Reference proteome</keyword>
<protein>
    <recommendedName>
        <fullName evidence="3">Chromo domain-containing protein</fullName>
    </recommendedName>
</protein>